<dbReference type="EMBL" id="AP029266">
    <property type="protein sequence ID" value="BFF99897.1"/>
    <property type="molecule type" value="Genomic_DNA"/>
</dbReference>
<accession>A0AAU9FWB8</accession>
<protein>
    <submittedName>
        <fullName evidence="3">Nose resistant to fluoxetine protein 6-like</fullName>
    </submittedName>
</protein>
<dbReference type="AlphaFoldDB" id="A0AAU9FWB8"/>
<organism evidence="3 4">
    <name type="scientific">Drosophila madeirensis</name>
    <name type="common">Fruit fly</name>
    <dbReference type="NCBI Taxonomy" id="30013"/>
    <lineage>
        <taxon>Eukaryota</taxon>
        <taxon>Metazoa</taxon>
        <taxon>Ecdysozoa</taxon>
        <taxon>Arthropoda</taxon>
        <taxon>Hexapoda</taxon>
        <taxon>Insecta</taxon>
        <taxon>Pterygota</taxon>
        <taxon>Neoptera</taxon>
        <taxon>Endopterygota</taxon>
        <taxon>Diptera</taxon>
        <taxon>Brachycera</taxon>
        <taxon>Muscomorpha</taxon>
        <taxon>Ephydroidea</taxon>
        <taxon>Drosophilidae</taxon>
        <taxon>Drosophila</taxon>
        <taxon>Sophophora</taxon>
    </lineage>
</organism>
<name>A0AAU9FWB8_DROMD</name>
<evidence type="ECO:0000256" key="2">
    <source>
        <dbReference type="SAM" id="Phobius"/>
    </source>
</evidence>
<dbReference type="PANTHER" id="PTHR11161">
    <property type="entry name" value="O-ACYLTRANSFERASE"/>
    <property type="match status" value="1"/>
</dbReference>
<keyword evidence="2" id="KW-1133">Transmembrane helix</keyword>
<dbReference type="PANTHER" id="PTHR11161:SF0">
    <property type="entry name" value="O-ACYLTRANSFERASE LIKE PROTEIN"/>
    <property type="match status" value="1"/>
</dbReference>
<gene>
    <name evidence="3" type="ORF">DMAD_00029</name>
</gene>
<feature type="transmembrane region" description="Helical" evidence="2">
    <location>
        <begin position="55"/>
        <end position="75"/>
    </location>
</feature>
<dbReference type="Proteomes" id="UP001500889">
    <property type="component" value="Chromosome A"/>
</dbReference>
<sequence length="135" mass="15187">MHGFGGLANSFLSSPLWQPLSKLSYSAYIFHMFIKSFNGGITRTNTYFSDYQMMLRFWSDFGFTLLLAFLMYILIEEPFGNLQSHLLQTRKSSSKSEGDARLKTTVFEGPTNELAPGPNKEETPATCYTGVGSRT</sequence>
<reference evidence="3 4" key="1">
    <citation type="submission" date="2024-02" db="EMBL/GenBank/DDBJ databases">
        <title>A chromosome-level genome assembly of Drosophila madeirensis, a fruit fly species endemic to Madeira island.</title>
        <authorList>
            <person name="Tomihara K."/>
            <person name="Llopart A."/>
            <person name="Yamamoto D."/>
        </authorList>
    </citation>
    <scope>NUCLEOTIDE SEQUENCE [LARGE SCALE GENOMIC DNA]</scope>
    <source>
        <strain evidence="3 4">RF1</strain>
    </source>
</reference>
<keyword evidence="4" id="KW-1185">Reference proteome</keyword>
<evidence type="ECO:0000313" key="3">
    <source>
        <dbReference type="EMBL" id="BFF99897.1"/>
    </source>
</evidence>
<dbReference type="InterPro" id="IPR052728">
    <property type="entry name" value="O2_lipid_transport_reg"/>
</dbReference>
<evidence type="ECO:0000256" key="1">
    <source>
        <dbReference type="SAM" id="MobiDB-lite"/>
    </source>
</evidence>
<feature type="region of interest" description="Disordered" evidence="1">
    <location>
        <begin position="107"/>
        <end position="135"/>
    </location>
</feature>
<feature type="transmembrane region" description="Helical" evidence="2">
    <location>
        <begin position="16"/>
        <end position="34"/>
    </location>
</feature>
<proteinExistence type="predicted"/>
<evidence type="ECO:0000313" key="4">
    <source>
        <dbReference type="Proteomes" id="UP001500889"/>
    </source>
</evidence>
<keyword evidence="2" id="KW-0812">Transmembrane</keyword>
<keyword evidence="2" id="KW-0472">Membrane</keyword>